<evidence type="ECO:0008006" key="3">
    <source>
        <dbReference type="Google" id="ProtNLM"/>
    </source>
</evidence>
<organism evidence="1 2">
    <name type="scientific">Microbispora maris</name>
    <dbReference type="NCBI Taxonomy" id="3144104"/>
    <lineage>
        <taxon>Bacteria</taxon>
        <taxon>Bacillati</taxon>
        <taxon>Actinomycetota</taxon>
        <taxon>Actinomycetes</taxon>
        <taxon>Streptosporangiales</taxon>
        <taxon>Streptosporangiaceae</taxon>
        <taxon>Microbispora</taxon>
    </lineage>
</organism>
<dbReference type="RefSeq" id="WP_346230155.1">
    <property type="nucleotide sequence ID" value="NZ_JBDJAW010000047.1"/>
</dbReference>
<dbReference type="EMBL" id="JBDJAW010000047">
    <property type="protein sequence ID" value="MEN3540298.1"/>
    <property type="molecule type" value="Genomic_DNA"/>
</dbReference>
<proteinExistence type="predicted"/>
<sequence>MDHVLYGLAVNPALPSDLLDRLVRTADEVVAAGLAERADLTREQAAALVARDEDSAAGLAERGLLTAGDIDPVAQPSAALALLAEGAGRPEWARLFAADPDPGRRERLAGCPGLPSDVTEVLAADADIGVVAELALWTTPDTAARLAEHPHAEVRRAVAVNEATPPEVLAALLTGEGVSPARRCLVCDRKRTPFVHDPDCQEPDCGLPSDASCDGSHESTVHATQQYALRNPATPAAAVAGFADHPSTLLRWELAGRTDLPPEVYERLAGSPEAGIRGTLAENSSIGDALIHRLAEDAGYDVRRRLAHNPRVPLEVLTRLAGAVRVGPTLLPRIAAASRAEVEELAASPDPAVRMLTAERRDLPPATRDALAADPDAKVAKSVAPHPGLSESRLRAMVARHGVQVVARVARNPDAPPELLEDLVRHDPPARKAFREVARHPNATARALSACLRDPRARPVAAGHPALPPRVVVELLADDDWAVGQAAAANPALPPAVMSALVSRHVGGG</sequence>
<dbReference type="InterPro" id="IPR011989">
    <property type="entry name" value="ARM-like"/>
</dbReference>
<gene>
    <name evidence="1" type="ORF">AAH991_34670</name>
</gene>
<protein>
    <recommendedName>
        <fullName evidence="3">Leucine rich repeat variant</fullName>
    </recommendedName>
</protein>
<evidence type="ECO:0000313" key="1">
    <source>
        <dbReference type="EMBL" id="MEN3540298.1"/>
    </source>
</evidence>
<dbReference type="Gene3D" id="1.25.10.10">
    <property type="entry name" value="Leucine-rich Repeat Variant"/>
    <property type="match status" value="3"/>
</dbReference>
<comment type="caution">
    <text evidence="1">The sequence shown here is derived from an EMBL/GenBank/DDBJ whole genome shotgun (WGS) entry which is preliminary data.</text>
</comment>
<evidence type="ECO:0000313" key="2">
    <source>
        <dbReference type="Proteomes" id="UP001447516"/>
    </source>
</evidence>
<reference evidence="1 2" key="1">
    <citation type="submission" date="2024-05" db="EMBL/GenBank/DDBJ databases">
        <title>Microbispora sp.ZYX-F-249.</title>
        <authorList>
            <person name="Xie H."/>
        </authorList>
    </citation>
    <scope>NUCLEOTIDE SEQUENCE [LARGE SCALE GENOMIC DNA]</scope>
    <source>
        <strain evidence="1 2">ZYX-F-249</strain>
    </source>
</reference>
<keyword evidence="2" id="KW-1185">Reference proteome</keyword>
<accession>A0ABV0AYD4</accession>
<name>A0ABV0AYD4_9ACTN</name>
<dbReference type="Proteomes" id="UP001447516">
    <property type="component" value="Unassembled WGS sequence"/>
</dbReference>